<organism evidence="2 3">
    <name type="scientific">Macrosiphum euphorbiae</name>
    <name type="common">potato aphid</name>
    <dbReference type="NCBI Taxonomy" id="13131"/>
    <lineage>
        <taxon>Eukaryota</taxon>
        <taxon>Metazoa</taxon>
        <taxon>Ecdysozoa</taxon>
        <taxon>Arthropoda</taxon>
        <taxon>Hexapoda</taxon>
        <taxon>Insecta</taxon>
        <taxon>Pterygota</taxon>
        <taxon>Neoptera</taxon>
        <taxon>Paraneoptera</taxon>
        <taxon>Hemiptera</taxon>
        <taxon>Sternorrhyncha</taxon>
        <taxon>Aphidomorpha</taxon>
        <taxon>Aphidoidea</taxon>
        <taxon>Aphididae</taxon>
        <taxon>Macrosiphini</taxon>
        <taxon>Macrosiphum</taxon>
    </lineage>
</organism>
<gene>
    <name evidence="2" type="ORF">MEUPH1_LOCUS18248</name>
</gene>
<feature type="compositionally biased region" description="Gly residues" evidence="1">
    <location>
        <begin position="7"/>
        <end position="16"/>
    </location>
</feature>
<dbReference type="AlphaFoldDB" id="A0AAV0X652"/>
<sequence length="146" mass="14861">MSRGSSDDGGGGGGDTDAGRSDDERSLSSDSSGGGGGVVVVGDGCRSRSNSANSNNNNGKKDTIAAVDEVGGVIGAGLNNSFNFFELPANAAAMPYNLELRNAGASGVWTKTQLPKGVKYGPFLGKWGPKPVDSRFAWEVSDVQTT</sequence>
<feature type="region of interest" description="Disordered" evidence="1">
    <location>
        <begin position="1"/>
        <end position="61"/>
    </location>
</feature>
<evidence type="ECO:0000313" key="2">
    <source>
        <dbReference type="EMBL" id="CAI6363279.1"/>
    </source>
</evidence>
<comment type="caution">
    <text evidence="2">The sequence shown here is derived from an EMBL/GenBank/DDBJ whole genome shotgun (WGS) entry which is preliminary data.</text>
</comment>
<evidence type="ECO:0000313" key="3">
    <source>
        <dbReference type="Proteomes" id="UP001160148"/>
    </source>
</evidence>
<keyword evidence="3" id="KW-1185">Reference proteome</keyword>
<accession>A0AAV0X652</accession>
<feature type="compositionally biased region" description="Basic and acidic residues" evidence="1">
    <location>
        <begin position="17"/>
        <end position="27"/>
    </location>
</feature>
<feature type="compositionally biased region" description="Low complexity" evidence="1">
    <location>
        <begin position="40"/>
        <end position="58"/>
    </location>
</feature>
<reference evidence="2 3" key="1">
    <citation type="submission" date="2023-01" db="EMBL/GenBank/DDBJ databases">
        <authorList>
            <person name="Whitehead M."/>
        </authorList>
    </citation>
    <scope>NUCLEOTIDE SEQUENCE [LARGE SCALE GENOMIC DNA]</scope>
</reference>
<evidence type="ECO:0000256" key="1">
    <source>
        <dbReference type="SAM" id="MobiDB-lite"/>
    </source>
</evidence>
<name>A0AAV0X652_9HEMI</name>
<dbReference type="Proteomes" id="UP001160148">
    <property type="component" value="Unassembled WGS sequence"/>
</dbReference>
<proteinExistence type="predicted"/>
<protein>
    <submittedName>
        <fullName evidence="2">Uncharacterized protein</fullName>
    </submittedName>
</protein>
<dbReference type="InterPro" id="IPR046341">
    <property type="entry name" value="SET_dom_sf"/>
</dbReference>
<dbReference type="Gene3D" id="2.170.270.10">
    <property type="entry name" value="SET domain"/>
    <property type="match status" value="1"/>
</dbReference>
<dbReference type="EMBL" id="CARXXK010000003">
    <property type="protein sequence ID" value="CAI6363279.1"/>
    <property type="molecule type" value="Genomic_DNA"/>
</dbReference>